<reference evidence="3 4" key="1">
    <citation type="submission" date="2015-07" db="EMBL/GenBank/DDBJ databases">
        <title>Genome sequence of Levilinea saccharolytica DSM 16555.</title>
        <authorList>
            <person name="Hemp J."/>
            <person name="Ward L.M."/>
            <person name="Pace L.A."/>
            <person name="Fischer W.W."/>
        </authorList>
    </citation>
    <scope>NUCLEOTIDE SEQUENCE [LARGE SCALE GENOMIC DNA]</scope>
    <source>
        <strain evidence="3 4">KIBI-1</strain>
    </source>
</reference>
<dbReference type="InterPro" id="IPR029058">
    <property type="entry name" value="AB_hydrolase_fold"/>
</dbReference>
<feature type="domain" description="Alpha/beta hydrolase fold-3" evidence="2">
    <location>
        <begin position="93"/>
        <end position="300"/>
    </location>
</feature>
<proteinExistence type="predicted"/>
<dbReference type="Gene3D" id="3.40.50.1820">
    <property type="entry name" value="alpha/beta hydrolase"/>
    <property type="match status" value="1"/>
</dbReference>
<sequence length="328" mass="36112">MIPLSPSLEVPVAKDLSTVHAELRPMAKFLPRLPFRRWNIPLLQRLIRLQPGVKPPAGVLVEDVWASRAEGGAPPLRLRIYQPAARPAPTPALVWMHGGGYFLGRPEQNDPHLCYLVQQLGIVILSVDYRLAPAHPFPAPLEDAYAALTWAHSRADLLKINPQRLVVGGESAGGGLAASLAQLAHDRGEVQPAAQLLVYPMLDDRTVLREDINRAEHLLWSPENNRLGWELYLHQPVSSAPLPPYAAAARRADLSGLPPAWIGVGTLDLFYEEDLAYAQRLKDSGVACETTVVPGAFHGFDQFGPRFQVVRDFRAAQVSALRKYLLGD</sequence>
<protein>
    <recommendedName>
        <fullName evidence="2">Alpha/beta hydrolase fold-3 domain-containing protein</fullName>
    </recommendedName>
</protein>
<dbReference type="Pfam" id="PF07859">
    <property type="entry name" value="Abhydrolase_3"/>
    <property type="match status" value="1"/>
</dbReference>
<keyword evidence="1" id="KW-0378">Hydrolase</keyword>
<dbReference type="Proteomes" id="UP000050501">
    <property type="component" value="Unassembled WGS sequence"/>
</dbReference>
<dbReference type="PATRIC" id="fig|229921.5.peg.1351"/>
<dbReference type="SUPFAM" id="SSF53474">
    <property type="entry name" value="alpha/beta-Hydrolases"/>
    <property type="match status" value="1"/>
</dbReference>
<dbReference type="GO" id="GO:0016787">
    <property type="term" value="F:hydrolase activity"/>
    <property type="evidence" value="ECO:0007669"/>
    <property type="project" value="UniProtKB-KW"/>
</dbReference>
<name>A0A0P6XZ22_9CHLR</name>
<dbReference type="InterPro" id="IPR013094">
    <property type="entry name" value="AB_hydrolase_3"/>
</dbReference>
<dbReference type="InterPro" id="IPR050300">
    <property type="entry name" value="GDXG_lipolytic_enzyme"/>
</dbReference>
<evidence type="ECO:0000313" key="4">
    <source>
        <dbReference type="Proteomes" id="UP000050501"/>
    </source>
</evidence>
<accession>A0A0P6XZ22</accession>
<evidence type="ECO:0000259" key="2">
    <source>
        <dbReference type="Pfam" id="PF07859"/>
    </source>
</evidence>
<dbReference type="EMBL" id="LGCM01000037">
    <property type="protein sequence ID" value="KPL81688.1"/>
    <property type="molecule type" value="Genomic_DNA"/>
</dbReference>
<organism evidence="3 4">
    <name type="scientific">Levilinea saccharolytica</name>
    <dbReference type="NCBI Taxonomy" id="229921"/>
    <lineage>
        <taxon>Bacteria</taxon>
        <taxon>Bacillati</taxon>
        <taxon>Chloroflexota</taxon>
        <taxon>Anaerolineae</taxon>
        <taxon>Anaerolineales</taxon>
        <taxon>Anaerolineaceae</taxon>
        <taxon>Levilinea</taxon>
    </lineage>
</organism>
<evidence type="ECO:0000313" key="3">
    <source>
        <dbReference type="EMBL" id="KPL81688.1"/>
    </source>
</evidence>
<comment type="caution">
    <text evidence="3">The sequence shown here is derived from an EMBL/GenBank/DDBJ whole genome shotgun (WGS) entry which is preliminary data.</text>
</comment>
<dbReference type="PANTHER" id="PTHR48081:SF8">
    <property type="entry name" value="ALPHA_BETA HYDROLASE FOLD-3 DOMAIN-CONTAINING PROTEIN-RELATED"/>
    <property type="match status" value="1"/>
</dbReference>
<dbReference type="PANTHER" id="PTHR48081">
    <property type="entry name" value="AB HYDROLASE SUPERFAMILY PROTEIN C4A8.06C"/>
    <property type="match status" value="1"/>
</dbReference>
<gene>
    <name evidence="3" type="ORF">ADN01_10055</name>
</gene>
<keyword evidence="4" id="KW-1185">Reference proteome</keyword>
<dbReference type="STRING" id="229921.ADN01_10055"/>
<evidence type="ECO:0000256" key="1">
    <source>
        <dbReference type="ARBA" id="ARBA00022801"/>
    </source>
</evidence>
<dbReference type="AlphaFoldDB" id="A0A0P6XZ22"/>